<gene>
    <name evidence="1" type="ORF">IAB02_01740</name>
</gene>
<dbReference type="NCBIfam" id="TIGR01725">
    <property type="entry name" value="phge_HK97_gp10"/>
    <property type="match status" value="1"/>
</dbReference>
<organism evidence="1 2">
    <name type="scientific">Candidatus Pullichristensenella excrementigallinarum</name>
    <dbReference type="NCBI Taxonomy" id="2840907"/>
    <lineage>
        <taxon>Bacteria</taxon>
        <taxon>Bacillati</taxon>
        <taxon>Bacillota</taxon>
        <taxon>Clostridia</taxon>
        <taxon>Candidatus Pullichristensenella</taxon>
    </lineage>
</organism>
<evidence type="ECO:0000313" key="2">
    <source>
        <dbReference type="Proteomes" id="UP000824072"/>
    </source>
</evidence>
<reference evidence="1" key="1">
    <citation type="submission" date="2020-10" db="EMBL/GenBank/DDBJ databases">
        <authorList>
            <person name="Gilroy R."/>
        </authorList>
    </citation>
    <scope>NUCLEOTIDE SEQUENCE</scope>
    <source>
        <strain evidence="1">ChiHcec3-11533</strain>
    </source>
</reference>
<proteinExistence type="predicted"/>
<dbReference type="AlphaFoldDB" id="A0A9D1IBR6"/>
<protein>
    <submittedName>
        <fullName evidence="1">HK97 gp10 family phage protein</fullName>
    </submittedName>
</protein>
<name>A0A9D1IBR6_9FIRM</name>
<dbReference type="EMBL" id="DVMU01000038">
    <property type="protein sequence ID" value="HIU33262.1"/>
    <property type="molecule type" value="Genomic_DNA"/>
</dbReference>
<dbReference type="InterPro" id="IPR010064">
    <property type="entry name" value="HK97-gp10_tail"/>
</dbReference>
<comment type="caution">
    <text evidence="1">The sequence shown here is derived from an EMBL/GenBank/DDBJ whole genome shotgun (WGS) entry which is preliminary data.</text>
</comment>
<evidence type="ECO:0000313" key="1">
    <source>
        <dbReference type="EMBL" id="HIU33262.1"/>
    </source>
</evidence>
<accession>A0A9D1IBR6</accession>
<dbReference type="Proteomes" id="UP000824072">
    <property type="component" value="Unassembled WGS sequence"/>
</dbReference>
<reference evidence="1" key="2">
    <citation type="journal article" date="2021" name="PeerJ">
        <title>Extensive microbial diversity within the chicken gut microbiome revealed by metagenomics and culture.</title>
        <authorList>
            <person name="Gilroy R."/>
            <person name="Ravi A."/>
            <person name="Getino M."/>
            <person name="Pursley I."/>
            <person name="Horton D.L."/>
            <person name="Alikhan N.F."/>
            <person name="Baker D."/>
            <person name="Gharbi K."/>
            <person name="Hall N."/>
            <person name="Watson M."/>
            <person name="Adriaenssens E.M."/>
            <person name="Foster-Nyarko E."/>
            <person name="Jarju S."/>
            <person name="Secka A."/>
            <person name="Antonio M."/>
            <person name="Oren A."/>
            <person name="Chaudhuri R.R."/>
            <person name="La Ragione R."/>
            <person name="Hildebrand F."/>
            <person name="Pallen M.J."/>
        </authorList>
    </citation>
    <scope>NUCLEOTIDE SEQUENCE</scope>
    <source>
        <strain evidence="1">ChiHcec3-11533</strain>
    </source>
</reference>
<sequence length="116" mass="12268">MEILGMCRRLEALAGDWERAMAGAVFAATRKALETAREEVPVDTGALKDSLQMAQAGLEGSIQTGKEYAVYVELGTARSAAQPFLRPAFLAGAETFRREAAAAIFGGGGTTDDIQE</sequence>
<dbReference type="Pfam" id="PF04883">
    <property type="entry name" value="HK97-gp10_like"/>
    <property type="match status" value="1"/>
</dbReference>